<accession>A0A9N9VB78</accession>
<feature type="signal peptide" evidence="1">
    <location>
        <begin position="1"/>
        <end position="18"/>
    </location>
</feature>
<dbReference type="OrthoDB" id="5519740at2759"/>
<dbReference type="InterPro" id="IPR011008">
    <property type="entry name" value="Dimeric_a/b-barrel"/>
</dbReference>
<dbReference type="Gene3D" id="3.30.70.1060">
    <property type="entry name" value="Dimeric alpha+beta barrel"/>
    <property type="match status" value="1"/>
</dbReference>
<dbReference type="AlphaFoldDB" id="A0A9N9VB78"/>
<evidence type="ECO:0000313" key="4">
    <source>
        <dbReference type="Proteomes" id="UP000696573"/>
    </source>
</evidence>
<dbReference type="InterPro" id="IPR005545">
    <property type="entry name" value="YCII"/>
</dbReference>
<organism evidence="3 4">
    <name type="scientific">Clonostachys rhizophaga</name>
    <dbReference type="NCBI Taxonomy" id="160324"/>
    <lineage>
        <taxon>Eukaryota</taxon>
        <taxon>Fungi</taxon>
        <taxon>Dikarya</taxon>
        <taxon>Ascomycota</taxon>
        <taxon>Pezizomycotina</taxon>
        <taxon>Sordariomycetes</taxon>
        <taxon>Hypocreomycetidae</taxon>
        <taxon>Hypocreales</taxon>
        <taxon>Bionectriaceae</taxon>
        <taxon>Clonostachys</taxon>
    </lineage>
</organism>
<proteinExistence type="predicted"/>
<feature type="chain" id="PRO_5040427220" description="YCII-related domain-containing protein" evidence="1">
    <location>
        <begin position="19"/>
        <end position="128"/>
    </location>
</feature>
<dbReference type="SUPFAM" id="SSF54909">
    <property type="entry name" value="Dimeric alpha+beta barrel"/>
    <property type="match status" value="1"/>
</dbReference>
<keyword evidence="1" id="KW-0732">Signal</keyword>
<evidence type="ECO:0000259" key="2">
    <source>
        <dbReference type="Pfam" id="PF03795"/>
    </source>
</evidence>
<sequence length="128" mass="13481">MFFSRVFIAASAAVAVSAQIGSIEYFVYAPAKSDVGVLDRQKAAQAAHLAHADGVYAEGNLDSGGPILTASSVAGNLTFAGSAFLLKVENLEAAKKVVTDDAYYTGDVWDPEKIVVLPYIPYYRASSA</sequence>
<dbReference type="InterPro" id="IPR051807">
    <property type="entry name" value="Sec-metab_biosynth-assoc"/>
</dbReference>
<feature type="domain" description="YCII-related" evidence="2">
    <location>
        <begin position="30"/>
        <end position="109"/>
    </location>
</feature>
<dbReference type="Proteomes" id="UP000696573">
    <property type="component" value="Unassembled WGS sequence"/>
</dbReference>
<comment type="caution">
    <text evidence="3">The sequence shown here is derived from an EMBL/GenBank/DDBJ whole genome shotgun (WGS) entry which is preliminary data.</text>
</comment>
<reference evidence="3" key="1">
    <citation type="submission" date="2021-10" db="EMBL/GenBank/DDBJ databases">
        <authorList>
            <person name="Piombo E."/>
        </authorList>
    </citation>
    <scope>NUCLEOTIDE SEQUENCE</scope>
</reference>
<keyword evidence="4" id="KW-1185">Reference proteome</keyword>
<dbReference type="EMBL" id="CABFNQ020000642">
    <property type="protein sequence ID" value="CAH0020360.1"/>
    <property type="molecule type" value="Genomic_DNA"/>
</dbReference>
<dbReference type="Pfam" id="PF03795">
    <property type="entry name" value="YCII"/>
    <property type="match status" value="1"/>
</dbReference>
<protein>
    <recommendedName>
        <fullName evidence="2">YCII-related domain-containing protein</fullName>
    </recommendedName>
</protein>
<dbReference type="PANTHER" id="PTHR33606">
    <property type="entry name" value="PROTEIN YCII"/>
    <property type="match status" value="1"/>
</dbReference>
<name>A0A9N9VB78_9HYPO</name>
<gene>
    <name evidence="3" type="ORF">CRHIZ90672A_00013860</name>
</gene>
<evidence type="ECO:0000256" key="1">
    <source>
        <dbReference type="SAM" id="SignalP"/>
    </source>
</evidence>
<evidence type="ECO:0000313" key="3">
    <source>
        <dbReference type="EMBL" id="CAH0020360.1"/>
    </source>
</evidence>
<dbReference type="PANTHER" id="PTHR33606:SF3">
    <property type="entry name" value="PROTEIN YCII"/>
    <property type="match status" value="1"/>
</dbReference>